<dbReference type="Pfam" id="PF11721">
    <property type="entry name" value="Malectin"/>
    <property type="match status" value="1"/>
</dbReference>
<dbReference type="Proteomes" id="UP000626092">
    <property type="component" value="Unassembled WGS sequence"/>
</dbReference>
<keyword evidence="15" id="KW-0675">Receptor</keyword>
<evidence type="ECO:0000256" key="10">
    <source>
        <dbReference type="ARBA" id="ARBA00022741"/>
    </source>
</evidence>
<dbReference type="SMART" id="SM00220">
    <property type="entry name" value="S_TKc"/>
    <property type="match status" value="1"/>
</dbReference>
<evidence type="ECO:0000256" key="9">
    <source>
        <dbReference type="ARBA" id="ARBA00022737"/>
    </source>
</evidence>
<keyword evidence="13 19" id="KW-1133">Transmembrane helix</keyword>
<keyword evidence="22" id="KW-1185">Reference proteome</keyword>
<evidence type="ECO:0000256" key="1">
    <source>
        <dbReference type="ARBA" id="ARBA00004479"/>
    </source>
</evidence>
<keyword evidence="3" id="KW-0723">Serine/threonine-protein kinase</keyword>
<evidence type="ECO:0000256" key="5">
    <source>
        <dbReference type="ARBA" id="ARBA00022614"/>
    </source>
</evidence>
<dbReference type="Gene3D" id="1.10.510.10">
    <property type="entry name" value="Transferase(Phosphotransferase) domain 1"/>
    <property type="match status" value="1"/>
</dbReference>
<dbReference type="PANTHER" id="PTHR48006:SF66">
    <property type="entry name" value="PROTEIN KINASE DOMAIN-CONTAINING PROTEIN"/>
    <property type="match status" value="1"/>
</dbReference>
<dbReference type="Gene3D" id="2.60.120.430">
    <property type="entry name" value="Galactose-binding lectin"/>
    <property type="match status" value="1"/>
</dbReference>
<dbReference type="Gene3D" id="3.30.200.20">
    <property type="entry name" value="Phosphorylase Kinase, domain 1"/>
    <property type="match status" value="2"/>
</dbReference>
<evidence type="ECO:0000313" key="22">
    <source>
        <dbReference type="Proteomes" id="UP000626092"/>
    </source>
</evidence>
<feature type="transmembrane region" description="Helical" evidence="19">
    <location>
        <begin position="632"/>
        <end position="655"/>
    </location>
</feature>
<dbReference type="Pfam" id="PF00560">
    <property type="entry name" value="LRR_1"/>
    <property type="match status" value="1"/>
</dbReference>
<comment type="catalytic activity">
    <reaction evidence="18">
        <text>L-seryl-[protein] + ATP = O-phospho-L-seryl-[protein] + ADP + H(+)</text>
        <dbReference type="Rhea" id="RHEA:17989"/>
        <dbReference type="Rhea" id="RHEA-COMP:9863"/>
        <dbReference type="Rhea" id="RHEA-COMP:11604"/>
        <dbReference type="ChEBI" id="CHEBI:15378"/>
        <dbReference type="ChEBI" id="CHEBI:29999"/>
        <dbReference type="ChEBI" id="CHEBI:30616"/>
        <dbReference type="ChEBI" id="CHEBI:83421"/>
        <dbReference type="ChEBI" id="CHEBI:456216"/>
        <dbReference type="EC" id="2.7.11.1"/>
    </reaction>
</comment>
<dbReference type="InterPro" id="IPR051824">
    <property type="entry name" value="LRR_Rcpt-Like_S/T_Kinase"/>
</dbReference>
<evidence type="ECO:0000256" key="14">
    <source>
        <dbReference type="ARBA" id="ARBA00023136"/>
    </source>
</evidence>
<dbReference type="EMBL" id="WJXA01000002">
    <property type="protein sequence ID" value="KAF7150508.1"/>
    <property type="molecule type" value="Genomic_DNA"/>
</dbReference>
<evidence type="ECO:0000256" key="3">
    <source>
        <dbReference type="ARBA" id="ARBA00022527"/>
    </source>
</evidence>
<keyword evidence="16" id="KW-0325">Glycoprotein</keyword>
<dbReference type="Gene3D" id="3.80.10.10">
    <property type="entry name" value="Ribonuclease Inhibitor"/>
    <property type="match status" value="3"/>
</dbReference>
<dbReference type="GO" id="GO:0016020">
    <property type="term" value="C:membrane"/>
    <property type="evidence" value="ECO:0007669"/>
    <property type="project" value="UniProtKB-SubCell"/>
</dbReference>
<evidence type="ECO:0000256" key="15">
    <source>
        <dbReference type="ARBA" id="ARBA00023170"/>
    </source>
</evidence>
<dbReference type="PROSITE" id="PS00108">
    <property type="entry name" value="PROTEIN_KINASE_ST"/>
    <property type="match status" value="1"/>
</dbReference>
<evidence type="ECO:0000256" key="13">
    <source>
        <dbReference type="ARBA" id="ARBA00022989"/>
    </source>
</evidence>
<dbReference type="InterPro" id="IPR001611">
    <property type="entry name" value="Leu-rich_rpt"/>
</dbReference>
<evidence type="ECO:0000256" key="4">
    <source>
        <dbReference type="ARBA" id="ARBA00022553"/>
    </source>
</evidence>
<evidence type="ECO:0000256" key="2">
    <source>
        <dbReference type="ARBA" id="ARBA00012513"/>
    </source>
</evidence>
<name>A0A834LY87_RHOSS</name>
<dbReference type="OrthoDB" id="1938112at2759"/>
<dbReference type="InterPro" id="IPR032675">
    <property type="entry name" value="LRR_dom_sf"/>
</dbReference>
<evidence type="ECO:0000256" key="6">
    <source>
        <dbReference type="ARBA" id="ARBA00022679"/>
    </source>
</evidence>
<keyword evidence="9" id="KW-0677">Repeat</keyword>
<gene>
    <name evidence="21" type="ORF">RHSIM_Rhsim02G0089500</name>
</gene>
<keyword evidence="4" id="KW-0597">Phosphoprotein</keyword>
<dbReference type="GO" id="GO:0004674">
    <property type="term" value="F:protein serine/threonine kinase activity"/>
    <property type="evidence" value="ECO:0007669"/>
    <property type="project" value="UniProtKB-KW"/>
</dbReference>
<dbReference type="AlphaFoldDB" id="A0A834LY87"/>
<evidence type="ECO:0000256" key="7">
    <source>
        <dbReference type="ARBA" id="ARBA00022692"/>
    </source>
</evidence>
<dbReference type="PANTHER" id="PTHR48006">
    <property type="entry name" value="LEUCINE-RICH REPEAT-CONTAINING PROTEIN DDB_G0281931-RELATED"/>
    <property type="match status" value="1"/>
</dbReference>
<dbReference type="FunFam" id="3.30.200.20:FF:000217">
    <property type="entry name" value="probable LRR receptor-like serine/threonine-protein kinase At1g53430"/>
    <property type="match status" value="1"/>
</dbReference>
<keyword evidence="11" id="KW-0418">Kinase</keyword>
<sequence>MGDGLRVSNNVQRVRFYLLEETSLSWHRYLKGQNLSGVLPKSIANLSYLTIIDLNRNFLSGSIPPEWTSTKLEFLGLTVNRLSGTIPKYLGTMTSLTNLYLIHISLSNCQFPTNCIVTLVLTPCGPCSNLNSNNLTGELPKELINNLINLREVRLSSNNFTGKLPSFQSWEQLRILELEASGFEGPIPHSISLLRNLTELRITDLNGGVASDFPPLENMTEMKKLMLRSCNISGSIPGYLGSLPLTNLDLSYNRLEGNVPNFGAALQWMYLTRNFLTGPIPTWITSRDSTYQIDLSYNNFTEFVNEAPPCKDTLNLFRSFSNGSNSDFAECLKDTPCTGNRYSVHINCGGGEVTIGKTTYEADLSRGDAAIFVHPVSYWGFSSTGRVWDSNKTEYIARNVSVLKMNDSPLYTRARLSPLSLTYYGRCLANGNYTVTLHFAEIIFRDNASYQSLGRRLFDIYIQDKLAWKDFDIEAAAEGVDKEKVLNLTNVAVTNHTVEIRFYWAGKGTRAVPTRGTYGPLISAISVVSNFKPPSNQRKKILTITGAVASALCLTLAILYIVWWKTRPGSSSSREHGGLLLLDNLYLRGLDLQTGLFTYRQIKAATNDFDIDNKIGEGGFGSVYKVHLNQSIFLFLLLIAFYLISMVHLVVHPFYNTNMTMSYFSMQGILLDGSAIAVKQLSSRSKQGNREFVNEIGMISGLQHPNLVRLYGCCVERNQLLLVYEYMENNSLARALFGECQLNLDWPTRLRICIGIARGLAFLHEESRLKIVHRDIKATNVLLDGDLNPKISDFGLAKLSDDDNTHISTRIAGTIGYMAPEYALWGYLTNKADVYSFGVVALEIVAGRDNMKYRPNENYVCLLDWALVLRQQGCLMDLVDPKLGSNFNKEETMRMTKVALLCTNPSPALRPTMSAVVSMLEGKLGIEELVNDPRMYGDDFRFVALRDKYDELQRQTSTEAETLMDHTVTGSSSTSAQDLYPRDLYSL</sequence>
<keyword evidence="12" id="KW-0067">ATP-binding</keyword>
<accession>A0A834LY87</accession>
<reference evidence="21" key="1">
    <citation type="submission" date="2019-11" db="EMBL/GenBank/DDBJ databases">
        <authorList>
            <person name="Liu Y."/>
            <person name="Hou J."/>
            <person name="Li T.-Q."/>
            <person name="Guan C.-H."/>
            <person name="Wu X."/>
            <person name="Wu H.-Z."/>
            <person name="Ling F."/>
            <person name="Zhang R."/>
            <person name="Shi X.-G."/>
            <person name="Ren J.-P."/>
            <person name="Chen E.-F."/>
            <person name="Sun J.-M."/>
        </authorList>
    </citation>
    <scope>NUCLEOTIDE SEQUENCE</scope>
    <source>
        <strain evidence="21">Adult_tree_wgs_1</strain>
        <tissue evidence="21">Leaves</tissue>
    </source>
</reference>
<evidence type="ECO:0000313" key="21">
    <source>
        <dbReference type="EMBL" id="KAF7150508.1"/>
    </source>
</evidence>
<dbReference type="CDD" id="cd14066">
    <property type="entry name" value="STKc_IRAK"/>
    <property type="match status" value="1"/>
</dbReference>
<dbReference type="InterPro" id="IPR021720">
    <property type="entry name" value="Malectin_dom"/>
</dbReference>
<dbReference type="InterPro" id="IPR000719">
    <property type="entry name" value="Prot_kinase_dom"/>
</dbReference>
<evidence type="ECO:0000259" key="20">
    <source>
        <dbReference type="PROSITE" id="PS50011"/>
    </source>
</evidence>
<dbReference type="FunFam" id="1.10.510.10:FF:000044">
    <property type="entry name" value="Putative LRR receptor-like serine/threonine-protein kinase"/>
    <property type="match status" value="1"/>
</dbReference>
<dbReference type="InterPro" id="IPR011009">
    <property type="entry name" value="Kinase-like_dom_sf"/>
</dbReference>
<dbReference type="Pfam" id="PF07714">
    <property type="entry name" value="PK_Tyr_Ser-Thr"/>
    <property type="match status" value="1"/>
</dbReference>
<keyword evidence="14 19" id="KW-0472">Membrane</keyword>
<comment type="caution">
    <text evidence="21">The sequence shown here is derived from an EMBL/GenBank/DDBJ whole genome shotgun (WGS) entry which is preliminary data.</text>
</comment>
<evidence type="ECO:0000256" key="18">
    <source>
        <dbReference type="ARBA" id="ARBA00048679"/>
    </source>
</evidence>
<evidence type="ECO:0000256" key="17">
    <source>
        <dbReference type="ARBA" id="ARBA00047899"/>
    </source>
</evidence>
<evidence type="ECO:0000256" key="19">
    <source>
        <dbReference type="SAM" id="Phobius"/>
    </source>
</evidence>
<dbReference type="InterPro" id="IPR001245">
    <property type="entry name" value="Ser-Thr/Tyr_kinase_cat_dom"/>
</dbReference>
<feature type="domain" description="Protein kinase" evidence="20">
    <location>
        <begin position="609"/>
        <end position="930"/>
    </location>
</feature>
<dbReference type="GO" id="GO:0005524">
    <property type="term" value="F:ATP binding"/>
    <property type="evidence" value="ECO:0007669"/>
    <property type="project" value="UniProtKB-KW"/>
</dbReference>
<evidence type="ECO:0000256" key="16">
    <source>
        <dbReference type="ARBA" id="ARBA00023180"/>
    </source>
</evidence>
<dbReference type="FunFam" id="2.60.120.430:FF:000004">
    <property type="entry name" value="Putative leucine-rich repeat receptor-like serine/threonine-protein kinase"/>
    <property type="match status" value="1"/>
</dbReference>
<dbReference type="InterPro" id="IPR008271">
    <property type="entry name" value="Ser/Thr_kinase_AS"/>
</dbReference>
<evidence type="ECO:0000256" key="12">
    <source>
        <dbReference type="ARBA" id="ARBA00022840"/>
    </source>
</evidence>
<organism evidence="21 22">
    <name type="scientific">Rhododendron simsii</name>
    <name type="common">Sims's rhododendron</name>
    <dbReference type="NCBI Taxonomy" id="118357"/>
    <lineage>
        <taxon>Eukaryota</taxon>
        <taxon>Viridiplantae</taxon>
        <taxon>Streptophyta</taxon>
        <taxon>Embryophyta</taxon>
        <taxon>Tracheophyta</taxon>
        <taxon>Spermatophyta</taxon>
        <taxon>Magnoliopsida</taxon>
        <taxon>eudicotyledons</taxon>
        <taxon>Gunneridae</taxon>
        <taxon>Pentapetalae</taxon>
        <taxon>asterids</taxon>
        <taxon>Ericales</taxon>
        <taxon>Ericaceae</taxon>
        <taxon>Ericoideae</taxon>
        <taxon>Rhodoreae</taxon>
        <taxon>Rhododendron</taxon>
    </lineage>
</organism>
<keyword evidence="6" id="KW-0808">Transferase</keyword>
<feature type="transmembrane region" description="Helical" evidence="19">
    <location>
        <begin position="541"/>
        <end position="564"/>
    </location>
</feature>
<protein>
    <recommendedName>
        <fullName evidence="2">non-specific serine/threonine protein kinase</fullName>
        <ecNumber evidence="2">2.7.11.1</ecNumber>
    </recommendedName>
</protein>
<evidence type="ECO:0000256" key="8">
    <source>
        <dbReference type="ARBA" id="ARBA00022729"/>
    </source>
</evidence>
<keyword evidence="10" id="KW-0547">Nucleotide-binding</keyword>
<comment type="catalytic activity">
    <reaction evidence="17">
        <text>L-threonyl-[protein] + ATP = O-phospho-L-threonyl-[protein] + ADP + H(+)</text>
        <dbReference type="Rhea" id="RHEA:46608"/>
        <dbReference type="Rhea" id="RHEA-COMP:11060"/>
        <dbReference type="Rhea" id="RHEA-COMP:11605"/>
        <dbReference type="ChEBI" id="CHEBI:15378"/>
        <dbReference type="ChEBI" id="CHEBI:30013"/>
        <dbReference type="ChEBI" id="CHEBI:30616"/>
        <dbReference type="ChEBI" id="CHEBI:61977"/>
        <dbReference type="ChEBI" id="CHEBI:456216"/>
        <dbReference type="EC" id="2.7.11.1"/>
    </reaction>
</comment>
<dbReference type="PROSITE" id="PS50011">
    <property type="entry name" value="PROTEIN_KINASE_DOM"/>
    <property type="match status" value="1"/>
</dbReference>
<keyword evidence="5" id="KW-0433">Leucine-rich repeat</keyword>
<keyword evidence="7 19" id="KW-0812">Transmembrane</keyword>
<dbReference type="EC" id="2.7.11.1" evidence="2"/>
<dbReference type="SUPFAM" id="SSF56112">
    <property type="entry name" value="Protein kinase-like (PK-like)"/>
    <property type="match status" value="1"/>
</dbReference>
<keyword evidence="8" id="KW-0732">Signal</keyword>
<comment type="subcellular location">
    <subcellularLocation>
        <location evidence="1">Membrane</location>
        <topology evidence="1">Single-pass type I membrane protein</topology>
    </subcellularLocation>
</comment>
<dbReference type="SUPFAM" id="SSF52047">
    <property type="entry name" value="RNI-like"/>
    <property type="match status" value="1"/>
</dbReference>
<proteinExistence type="predicted"/>
<evidence type="ECO:0000256" key="11">
    <source>
        <dbReference type="ARBA" id="ARBA00022777"/>
    </source>
</evidence>